<evidence type="ECO:0008006" key="4">
    <source>
        <dbReference type="Google" id="ProtNLM"/>
    </source>
</evidence>
<organism evidence="2 3">
    <name type="scientific">Prorocentrum cordatum</name>
    <dbReference type="NCBI Taxonomy" id="2364126"/>
    <lineage>
        <taxon>Eukaryota</taxon>
        <taxon>Sar</taxon>
        <taxon>Alveolata</taxon>
        <taxon>Dinophyceae</taxon>
        <taxon>Prorocentrales</taxon>
        <taxon>Prorocentraceae</taxon>
        <taxon>Prorocentrum</taxon>
    </lineage>
</organism>
<feature type="compositionally biased region" description="Acidic residues" evidence="1">
    <location>
        <begin position="1"/>
        <end position="15"/>
    </location>
</feature>
<dbReference type="Proteomes" id="UP001189429">
    <property type="component" value="Unassembled WGS sequence"/>
</dbReference>
<feature type="compositionally biased region" description="Gly residues" evidence="1">
    <location>
        <begin position="64"/>
        <end position="84"/>
    </location>
</feature>
<gene>
    <name evidence="2" type="ORF">PCOR1329_LOCUS61203</name>
</gene>
<feature type="compositionally biased region" description="Acidic residues" evidence="1">
    <location>
        <begin position="199"/>
        <end position="213"/>
    </location>
</feature>
<proteinExistence type="predicted"/>
<evidence type="ECO:0000313" key="2">
    <source>
        <dbReference type="EMBL" id="CAK0877034.1"/>
    </source>
</evidence>
<feature type="compositionally biased region" description="Basic residues" evidence="1">
    <location>
        <begin position="85"/>
        <end position="100"/>
    </location>
</feature>
<feature type="compositionally biased region" description="Basic residues" evidence="1">
    <location>
        <begin position="22"/>
        <end position="32"/>
    </location>
</feature>
<name>A0ABN9VY36_9DINO</name>
<evidence type="ECO:0000256" key="1">
    <source>
        <dbReference type="SAM" id="MobiDB-lite"/>
    </source>
</evidence>
<feature type="non-terminal residue" evidence="2">
    <location>
        <position position="1"/>
    </location>
</feature>
<protein>
    <recommendedName>
        <fullName evidence="4">Selenoprotein O</fullName>
    </recommendedName>
</protein>
<dbReference type="EMBL" id="CAUYUJ010017694">
    <property type="protein sequence ID" value="CAK0877034.1"/>
    <property type="molecule type" value="Genomic_DNA"/>
</dbReference>
<comment type="caution">
    <text evidence="2">The sequence shown here is derived from an EMBL/GenBank/DDBJ whole genome shotgun (WGS) entry which is preliminary data.</text>
</comment>
<feature type="region of interest" description="Disordered" evidence="1">
    <location>
        <begin position="158"/>
        <end position="233"/>
    </location>
</feature>
<evidence type="ECO:0000313" key="3">
    <source>
        <dbReference type="Proteomes" id="UP001189429"/>
    </source>
</evidence>
<reference evidence="2" key="1">
    <citation type="submission" date="2023-10" db="EMBL/GenBank/DDBJ databases">
        <authorList>
            <person name="Chen Y."/>
            <person name="Shah S."/>
            <person name="Dougan E. K."/>
            <person name="Thang M."/>
            <person name="Chan C."/>
        </authorList>
    </citation>
    <scope>NUCLEOTIDE SEQUENCE [LARGE SCALE GENOMIC DNA]</scope>
</reference>
<sequence length="290" mass="31669">EEEKDQEEEEGEAEGEGPRASGRQRAKARPRGRLSPPAEEEPLGRAALQEAPPLWASESTAPSAGGGGPPGAGAGRRGAESSGGGRRRRRRTRRRRRKERRRIESRTPHAQARAARKSRGCRLGNSQASVAAPEQWSAWAAPLKKAARGNYLRSLPIAPAAPLRPPSPRSLSEARGPPTLVPGRQLRRKGGAARCGAREEEEEEEEKEEEEELTSGQLQTRGKGQPFEQGRQSRTLNLPSWGSLLNFSEKILSAACGVTSWPVDVAAFGRENHVVNRDGDRRTWPRCAHC</sequence>
<accession>A0ABN9VY36</accession>
<feature type="region of interest" description="Disordered" evidence="1">
    <location>
        <begin position="1"/>
        <end position="136"/>
    </location>
</feature>
<keyword evidence="3" id="KW-1185">Reference proteome</keyword>